<dbReference type="PROSITE" id="PS00108">
    <property type="entry name" value="PROTEIN_KINASE_ST"/>
    <property type="match status" value="1"/>
</dbReference>
<dbReference type="GO" id="GO:0004674">
    <property type="term" value="F:protein serine/threonine kinase activity"/>
    <property type="evidence" value="ECO:0007669"/>
    <property type="project" value="UniProtKB-KW"/>
</dbReference>
<feature type="compositionally biased region" description="Polar residues" evidence="8">
    <location>
        <begin position="91"/>
        <end position="112"/>
    </location>
</feature>
<organism evidence="10 11">
    <name type="scientific">Mesorhabditis belari</name>
    <dbReference type="NCBI Taxonomy" id="2138241"/>
    <lineage>
        <taxon>Eukaryota</taxon>
        <taxon>Metazoa</taxon>
        <taxon>Ecdysozoa</taxon>
        <taxon>Nematoda</taxon>
        <taxon>Chromadorea</taxon>
        <taxon>Rhabditida</taxon>
        <taxon>Rhabditina</taxon>
        <taxon>Rhabditomorpha</taxon>
        <taxon>Rhabditoidea</taxon>
        <taxon>Rhabditidae</taxon>
        <taxon>Mesorhabditinae</taxon>
        <taxon>Mesorhabditis</taxon>
    </lineage>
</organism>
<proteinExistence type="inferred from homology"/>
<dbReference type="Gene3D" id="3.30.200.20">
    <property type="entry name" value="Phosphorylase Kinase, domain 1"/>
    <property type="match status" value="1"/>
</dbReference>
<protein>
    <recommendedName>
        <fullName evidence="9">Protein kinase domain-containing protein</fullName>
    </recommendedName>
</protein>
<dbReference type="Proteomes" id="UP000887575">
    <property type="component" value="Unassembled WGS sequence"/>
</dbReference>
<keyword evidence="10" id="KW-1185">Reference proteome</keyword>
<dbReference type="SUPFAM" id="SSF56112">
    <property type="entry name" value="Protein kinase-like (PK-like)"/>
    <property type="match status" value="1"/>
</dbReference>
<feature type="region of interest" description="Disordered" evidence="8">
    <location>
        <begin position="836"/>
        <end position="871"/>
    </location>
</feature>
<feature type="compositionally biased region" description="Basic and acidic residues" evidence="8">
    <location>
        <begin position="752"/>
        <end position="773"/>
    </location>
</feature>
<feature type="compositionally biased region" description="Basic and acidic residues" evidence="8">
    <location>
        <begin position="786"/>
        <end position="802"/>
    </location>
</feature>
<dbReference type="PANTHER" id="PTHR45646:SF11">
    <property type="entry name" value="SERINE_THREONINE-PROTEIN KINASE DOA"/>
    <property type="match status" value="1"/>
</dbReference>
<feature type="compositionally biased region" description="Low complexity" evidence="8">
    <location>
        <begin position="80"/>
        <end position="90"/>
    </location>
</feature>
<evidence type="ECO:0000256" key="1">
    <source>
        <dbReference type="ARBA" id="ARBA00022527"/>
    </source>
</evidence>
<dbReference type="InterPro" id="IPR051175">
    <property type="entry name" value="CLK_kinases"/>
</dbReference>
<evidence type="ECO:0000256" key="3">
    <source>
        <dbReference type="ARBA" id="ARBA00022741"/>
    </source>
</evidence>
<feature type="compositionally biased region" description="Polar residues" evidence="8">
    <location>
        <begin position="331"/>
        <end position="341"/>
    </location>
</feature>
<dbReference type="GO" id="GO:0005634">
    <property type="term" value="C:nucleus"/>
    <property type="evidence" value="ECO:0007669"/>
    <property type="project" value="TreeGrafter"/>
</dbReference>
<dbReference type="GO" id="GO:0005524">
    <property type="term" value="F:ATP binding"/>
    <property type="evidence" value="ECO:0007669"/>
    <property type="project" value="UniProtKB-UniRule"/>
</dbReference>
<dbReference type="InterPro" id="IPR008271">
    <property type="entry name" value="Ser/Thr_kinase_AS"/>
</dbReference>
<comment type="similarity">
    <text evidence="6">Belongs to the protein kinase superfamily. CMGC Ser/Thr protein kinase family. Lammer subfamily.</text>
</comment>
<feature type="region of interest" description="Disordered" evidence="8">
    <location>
        <begin position="532"/>
        <end position="554"/>
    </location>
</feature>
<evidence type="ECO:0000256" key="8">
    <source>
        <dbReference type="SAM" id="MobiDB-lite"/>
    </source>
</evidence>
<feature type="region of interest" description="Disordered" evidence="8">
    <location>
        <begin position="577"/>
        <end position="645"/>
    </location>
</feature>
<dbReference type="PROSITE" id="PS00107">
    <property type="entry name" value="PROTEIN_KINASE_ATP"/>
    <property type="match status" value="1"/>
</dbReference>
<feature type="binding site" evidence="7">
    <location>
        <position position="921"/>
    </location>
    <ligand>
        <name>ATP</name>
        <dbReference type="ChEBI" id="CHEBI:30616"/>
    </ligand>
</feature>
<reference evidence="11" key="1">
    <citation type="submission" date="2024-02" db="UniProtKB">
        <authorList>
            <consortium name="WormBaseParasite"/>
        </authorList>
    </citation>
    <scope>IDENTIFICATION</scope>
</reference>
<dbReference type="CDD" id="cd14134">
    <property type="entry name" value="PKc_CLK"/>
    <property type="match status" value="1"/>
</dbReference>
<name>A0AAF3FLP4_9BILA</name>
<keyword evidence="1" id="KW-0723">Serine/threonine-protein kinase</keyword>
<feature type="domain" description="Protein kinase" evidence="9">
    <location>
        <begin position="885"/>
        <end position="1205"/>
    </location>
</feature>
<evidence type="ECO:0000259" key="9">
    <source>
        <dbReference type="PROSITE" id="PS50011"/>
    </source>
</evidence>
<feature type="region of interest" description="Disordered" evidence="8">
    <location>
        <begin position="318"/>
        <end position="364"/>
    </location>
</feature>
<evidence type="ECO:0000256" key="4">
    <source>
        <dbReference type="ARBA" id="ARBA00022777"/>
    </source>
</evidence>
<dbReference type="Gene3D" id="1.10.510.10">
    <property type="entry name" value="Transferase(Phosphotransferase) domain 1"/>
    <property type="match status" value="1"/>
</dbReference>
<dbReference type="AlphaFoldDB" id="A0AAF3FLP4"/>
<dbReference type="SMART" id="SM00220">
    <property type="entry name" value="S_TKc"/>
    <property type="match status" value="1"/>
</dbReference>
<feature type="region of interest" description="Disordered" evidence="8">
    <location>
        <begin position="80"/>
        <end position="112"/>
    </location>
</feature>
<evidence type="ECO:0000256" key="6">
    <source>
        <dbReference type="ARBA" id="ARBA00037966"/>
    </source>
</evidence>
<feature type="compositionally biased region" description="Basic and acidic residues" evidence="8">
    <location>
        <begin position="731"/>
        <end position="743"/>
    </location>
</feature>
<keyword evidence="2" id="KW-0808">Transferase</keyword>
<feature type="compositionally biased region" description="Basic and acidic residues" evidence="8">
    <location>
        <begin position="855"/>
        <end position="871"/>
    </location>
</feature>
<evidence type="ECO:0000313" key="10">
    <source>
        <dbReference type="Proteomes" id="UP000887575"/>
    </source>
</evidence>
<feature type="region of interest" description="Disordered" evidence="8">
    <location>
        <begin position="1"/>
        <end position="61"/>
    </location>
</feature>
<keyword evidence="3 7" id="KW-0547">Nucleotide-binding</keyword>
<evidence type="ECO:0000256" key="2">
    <source>
        <dbReference type="ARBA" id="ARBA00022679"/>
    </source>
</evidence>
<dbReference type="PROSITE" id="PS50011">
    <property type="entry name" value="PROTEIN_KINASE_DOM"/>
    <property type="match status" value="1"/>
</dbReference>
<dbReference type="GO" id="GO:0043484">
    <property type="term" value="P:regulation of RNA splicing"/>
    <property type="evidence" value="ECO:0007669"/>
    <property type="project" value="TreeGrafter"/>
</dbReference>
<keyword evidence="4" id="KW-0418">Kinase</keyword>
<feature type="region of interest" description="Disordered" evidence="8">
    <location>
        <begin position="714"/>
        <end position="810"/>
    </location>
</feature>
<dbReference type="InterPro" id="IPR011009">
    <property type="entry name" value="Kinase-like_dom_sf"/>
</dbReference>
<feature type="compositionally biased region" description="Polar residues" evidence="8">
    <location>
        <begin position="601"/>
        <end position="613"/>
    </location>
</feature>
<dbReference type="InterPro" id="IPR017441">
    <property type="entry name" value="Protein_kinase_ATP_BS"/>
</dbReference>
<evidence type="ECO:0000256" key="5">
    <source>
        <dbReference type="ARBA" id="ARBA00022840"/>
    </source>
</evidence>
<feature type="compositionally biased region" description="Low complexity" evidence="8">
    <location>
        <begin position="714"/>
        <end position="730"/>
    </location>
</feature>
<accession>A0AAF3FLP4</accession>
<feature type="compositionally biased region" description="Low complexity" evidence="8">
    <location>
        <begin position="40"/>
        <end position="52"/>
    </location>
</feature>
<feature type="compositionally biased region" description="Low complexity" evidence="8">
    <location>
        <begin position="629"/>
        <end position="645"/>
    </location>
</feature>
<evidence type="ECO:0000256" key="7">
    <source>
        <dbReference type="PROSITE-ProRule" id="PRU10141"/>
    </source>
</evidence>
<dbReference type="PANTHER" id="PTHR45646">
    <property type="entry name" value="SERINE/THREONINE-PROTEIN KINASE DOA-RELATED"/>
    <property type="match status" value="1"/>
</dbReference>
<feature type="region of interest" description="Disordered" evidence="8">
    <location>
        <begin position="679"/>
        <end position="700"/>
    </location>
</feature>
<dbReference type="InterPro" id="IPR000719">
    <property type="entry name" value="Prot_kinase_dom"/>
</dbReference>
<sequence length="1242" mass="136713">MGRTAPRAKASTMKQKRSLTPEPQAADVKAKRRRLQNSYGSTGTLTSSSLHTDVSPTSKDAFESPAKVIHLRNRVIILNGSTNGSNGENSRPSTASSLMVMPTPSTSRKNSANSAINRVLSTSIRNGSIRSVNSTRVNNSVSVRLSKASKVSAECVSARLSSKASSTRSRRNIPQKCPSQKIVESNRETLQSKLDQLKTVVANGSMTQPKPGEKRRASSDIIVEKFIPAPPRPRPFPLVTIDDNELWLRKDEPETHLKEQVERERQPAVFTDLTGMAPIVEIRSSARFAPSVPTGGYQPSQAIVNPLDAVLIDTNSLATPSRVSSRDHSPRSATVSKWTPSPLSPLPIKAPLSPNSSSPNHTSIRYYSSKLPQRAVLAPAPQFQTVQSFSNLKQFPTPALAIPTSNLGPSMPKKEAQHSLRRLPLVVIPRKRKYKNYVSRRRNTLLIASLRRCNSDPHVYRSFNHWKELWRPFSPVKVVEPVKTLAKPVELAKVAPQKAAEVKAASQKTAEVKAALQKASEPVKVVPLVKEAKKQEEQPPPIPPHASGPSGAIVGGKLTELKRASLKIPSKASRLAHAAQEAASSPISPPDASPIPTSIPQKNTETSNKSMGQPATDHMPVPLARPELSTTPSGASPAAPISAMPPSAEPIEKLIRQNSGGKQPVDALKKQDSKIEELKENLDNNGVKGTPKALRKAYGSKSGTTICAVGQPLATTSSTSTASQPQSSTAVEKETPRLIEKKLSIRKKKTEPRKEEFIPVDLPDRGDADEQRAKKTLNAVAAAFSGEEKKPEKTEESKEVVSSKKSSTNSNTAALLAQLQLPASVSAKVDKIIQGQAVPPDKFRRSKNVPPTPRDSSRDSYKPPIQDDKDGHLIYNNGDTIKGRYIIQDTLGEGTFGKVVKVLDKERKGKDAPNGKVFALKIIKNVNKYREAAKLEVKVLNEVKKKDPHGKYLIIQLIEHFDYFGHMCLLFSLLGLSVFDFMKANSFHPYPMEQVRYIGYQLCYSVLFLHRNKLTHTDLKPENLLFLSSEFDTAEGRRKKPIKIIRDAGVRLIDLGSATFDDEHHSTIVSTRHYRAPEVILELGWTQPCDVWSIGCILFELYSGVTLFQTHDNREHLAMMERILGSVPARMIKRSKTKYFYNGRLDWSEKSQDGQFVRDNCKPLMRYMQSHESDHTELFDLIDMMLTYEPSQRITLDVALAHAFFNKIPESLKLPGAPQVVSTKLNGGGLQEASSSSATTAK</sequence>
<keyword evidence="5 7" id="KW-0067">ATP-binding</keyword>
<evidence type="ECO:0000313" key="11">
    <source>
        <dbReference type="WBParaSite" id="MBELARI_LOCUS7667"/>
    </source>
</evidence>
<feature type="compositionally biased region" description="Polar residues" evidence="8">
    <location>
        <begin position="353"/>
        <end position="364"/>
    </location>
</feature>
<dbReference type="Pfam" id="PF00069">
    <property type="entry name" value="Pkinase"/>
    <property type="match status" value="1"/>
</dbReference>
<dbReference type="WBParaSite" id="MBELARI_LOCUS7667">
    <property type="protein sequence ID" value="MBELARI_LOCUS7667"/>
    <property type="gene ID" value="MBELARI_LOCUS7667"/>
</dbReference>